<dbReference type="Proteomes" id="UP001223634">
    <property type="component" value="Segment"/>
</dbReference>
<name>A0A6B7KGL3_9ABAC</name>
<proteinExistence type="predicted"/>
<dbReference type="EMBL" id="MK419955">
    <property type="protein sequence ID" value="QEI03430.1"/>
    <property type="molecule type" value="Genomic_DNA"/>
</dbReference>
<sequence length="223" mass="25184">MYEFDEGFLKVFANDGTESPLVPSSSHYNATNKRLTQNYNISSPCAVKVTLDSRNTHLQAVFQCDDRIMCVVNARDKRQPIMFDGFVDEHEDECKTKKFCVGTLKELDDEHGLCVRDMVRAMESPTILHVYVNEAKISTTKISSSSSSSSKKKNCNLANCINDNGVHLDELIHRLRANTIASPPQWRWRAKSNNTRWAPVSCKTGRLLLTATITFNSYSLSKI</sequence>
<organism evidence="1 2">
    <name type="scientific">Spodoptera cosmioides nucleopolyhedrovirus</name>
    <dbReference type="NCBI Taxonomy" id="2605774"/>
    <lineage>
        <taxon>Viruses</taxon>
        <taxon>Viruses incertae sedis</taxon>
        <taxon>Naldaviricetes</taxon>
        <taxon>Lefavirales</taxon>
        <taxon>Baculoviridae</taxon>
        <taxon>Alphabaculovirus</taxon>
        <taxon>Alphabaculovirus spocosmioidis</taxon>
    </lineage>
</organism>
<keyword evidence="2" id="KW-1185">Reference proteome</keyword>
<dbReference type="Pfam" id="PF06856">
    <property type="entry name" value="AcMNPV_Orf17"/>
    <property type="match status" value="1"/>
</dbReference>
<evidence type="ECO:0000313" key="1">
    <source>
        <dbReference type="EMBL" id="QEI03430.1"/>
    </source>
</evidence>
<dbReference type="InterPro" id="IPR009661">
    <property type="entry name" value="AcMNPV_Da18"/>
</dbReference>
<reference evidence="1 2" key="1">
    <citation type="submission" date="2019-01" db="EMBL/GenBank/DDBJ databases">
        <title>The Spodoptera cosmioides nucleopolyhedrovirus (SpcoNPV) is a novel virus isolated from the polyphagous black armyworm, Spodoptera cosmioides (Walker) (Lepidoptera: Noctuidae).</title>
        <authorList>
            <person name="Santos E.R."/>
            <person name="Oliveira L.B."/>
            <person name="Silva L.A."/>
            <person name="Sosa-Gomez D.R."/>
            <person name="Ribeiro B.M."/>
            <person name="Ardisson-Araujo D.M.P."/>
        </authorList>
    </citation>
    <scope>NUCLEOTIDE SEQUENCE [LARGE SCALE GENOMIC DNA]</scope>
    <source>
        <strain evidence="1">VPN72</strain>
    </source>
</reference>
<protein>
    <submittedName>
        <fullName evidence="1">Uncharacterized protein</fullName>
    </submittedName>
</protein>
<evidence type="ECO:0000313" key="2">
    <source>
        <dbReference type="Proteomes" id="UP001223634"/>
    </source>
</evidence>
<accession>A0A6B7KGL3</accession>